<evidence type="ECO:0000256" key="5">
    <source>
        <dbReference type="ARBA" id="ARBA00011738"/>
    </source>
</evidence>
<keyword evidence="7 15" id="KW-0028">Amino-acid biosynthesis</keyword>
<dbReference type="SMART" id="SM00859">
    <property type="entry name" value="Semialdhyde_dh"/>
    <property type="match status" value="1"/>
</dbReference>
<comment type="subunit">
    <text evidence="5 15">Homodimer.</text>
</comment>
<feature type="binding site" evidence="15">
    <location>
        <begin position="161"/>
        <end position="162"/>
    </location>
    <ligand>
        <name>NADP(+)</name>
        <dbReference type="ChEBI" id="CHEBI:58349"/>
    </ligand>
</feature>
<evidence type="ECO:0000256" key="8">
    <source>
        <dbReference type="ARBA" id="ARBA00022697"/>
    </source>
</evidence>
<evidence type="ECO:0000259" key="16">
    <source>
        <dbReference type="SMART" id="SM00859"/>
    </source>
</evidence>
<feature type="active site" description="Acyl-thioester intermediate" evidence="15">
    <location>
        <position position="131"/>
    </location>
</feature>
<sequence>MSKDRLVVAVVGATGAVGREMLSVLEGRNFPATEVIALASARSAGTTVPFAGGELTVKELTENSFEGVDIALFSAGGSTSEKFSPIAAKAGCVVVDNSSAWRMDDRCPLVVPEVNPEALEAHNGIIANPNCSTIQMMVALKPLHDNAQIKRIVVSTYQAVSGSGQKAITELETQIRQLFNMQTPVAEVYPYQIAFNALPQIDVFMDNDYTKEEMKMVHETVKIFNDPSVKVTATCVRIPVFYGHSESVNIETVQKITPAEARVILTQAPGVTVLDNPSEKIYPMAIDAAGQDDTYVGRIREDETIENGLNMWIVADNIRKGAALNTVQIAEELIKRDLLGVKDTTIFD</sequence>
<evidence type="ECO:0000256" key="3">
    <source>
        <dbReference type="ARBA" id="ARBA00005097"/>
    </source>
</evidence>
<accession>A0ABV4JYM4</accession>
<dbReference type="CDD" id="cd18131">
    <property type="entry name" value="ASADH_C_bac_euk_like"/>
    <property type="match status" value="1"/>
</dbReference>
<dbReference type="InterPro" id="IPR000534">
    <property type="entry name" value="Semialdehyde_DH_NAD-bd"/>
</dbReference>
<dbReference type="Gene3D" id="3.30.360.10">
    <property type="entry name" value="Dihydrodipicolinate Reductase, domain 2"/>
    <property type="match status" value="1"/>
</dbReference>
<keyword evidence="10 15" id="KW-0220">Diaminopimelate biosynthesis</keyword>
<comment type="catalytic activity">
    <reaction evidence="14 15">
        <text>L-aspartate 4-semialdehyde + phosphate + NADP(+) = 4-phospho-L-aspartate + NADPH + H(+)</text>
        <dbReference type="Rhea" id="RHEA:24284"/>
        <dbReference type="ChEBI" id="CHEBI:15378"/>
        <dbReference type="ChEBI" id="CHEBI:43474"/>
        <dbReference type="ChEBI" id="CHEBI:57535"/>
        <dbReference type="ChEBI" id="CHEBI:57783"/>
        <dbReference type="ChEBI" id="CHEBI:58349"/>
        <dbReference type="ChEBI" id="CHEBI:537519"/>
        <dbReference type="EC" id="1.2.1.11"/>
    </reaction>
</comment>
<keyword evidence="9 15" id="KW-0521">NADP</keyword>
<dbReference type="GO" id="GO:0004073">
    <property type="term" value="F:aspartate-semialdehyde dehydrogenase activity"/>
    <property type="evidence" value="ECO:0007669"/>
    <property type="project" value="UniProtKB-EC"/>
</dbReference>
<dbReference type="PANTHER" id="PTHR46278">
    <property type="entry name" value="DEHYDROGENASE, PUTATIVE-RELATED"/>
    <property type="match status" value="1"/>
</dbReference>
<keyword evidence="12 15" id="KW-0457">Lysine biosynthesis</keyword>
<dbReference type="RefSeq" id="WP_027361907.1">
    <property type="nucleotide sequence ID" value="NZ_CP192217.1"/>
</dbReference>
<evidence type="ECO:0000256" key="1">
    <source>
        <dbReference type="ARBA" id="ARBA00005021"/>
    </source>
</evidence>
<dbReference type="PANTHER" id="PTHR46278:SF2">
    <property type="entry name" value="ASPARTATE-SEMIALDEHYDE DEHYDROGENASE"/>
    <property type="match status" value="1"/>
</dbReference>
<reference evidence="17 18" key="1">
    <citation type="submission" date="2024-07" db="EMBL/GenBank/DDBJ databases">
        <title>Active virus-host system and metabolic interactions in a Lokiarchaeon culture.</title>
        <authorList>
            <person name="Ponce Toledo R.I."/>
            <person name="Rodrigues Oliveira T."/>
            <person name="Schleper C."/>
        </authorList>
    </citation>
    <scope>NUCLEOTIDE SEQUENCE [LARGE SCALE GENOMIC DNA]</scope>
    <source>
        <strain evidence="17 18">B35</strain>
    </source>
</reference>
<comment type="pathway">
    <text evidence="3 15">Amino-acid biosynthesis; L-threonine biosynthesis; L-threonine from L-aspartate: step 2/5.</text>
</comment>
<feature type="domain" description="Semialdehyde dehydrogenase NAD-binding" evidence="16">
    <location>
        <begin position="7"/>
        <end position="122"/>
    </location>
</feature>
<feature type="active site" description="Proton acceptor" evidence="15">
    <location>
        <position position="244"/>
    </location>
</feature>
<dbReference type="SUPFAM" id="SSF55347">
    <property type="entry name" value="Glyceraldehyde-3-phosphate dehydrogenase-like, C-terminal domain"/>
    <property type="match status" value="1"/>
</dbReference>
<dbReference type="Pfam" id="PF02774">
    <property type="entry name" value="Semialdhyde_dhC"/>
    <property type="match status" value="1"/>
</dbReference>
<dbReference type="CDD" id="cd02316">
    <property type="entry name" value="VcASADH2_like_N"/>
    <property type="match status" value="1"/>
</dbReference>
<evidence type="ECO:0000256" key="14">
    <source>
        <dbReference type="ARBA" id="ARBA00047891"/>
    </source>
</evidence>
<dbReference type="Proteomes" id="UP001568358">
    <property type="component" value="Unassembled WGS sequence"/>
</dbReference>
<evidence type="ECO:0000256" key="15">
    <source>
        <dbReference type="HAMAP-Rule" id="MF_02121"/>
    </source>
</evidence>
<dbReference type="NCBIfam" id="TIGR01296">
    <property type="entry name" value="asd_B"/>
    <property type="match status" value="1"/>
</dbReference>
<protein>
    <recommendedName>
        <fullName evidence="6 15">Aspartate-semialdehyde dehydrogenase</fullName>
        <shortName evidence="15">ASA dehydrogenase</shortName>
        <shortName evidence="15">ASADH</shortName>
        <ecNumber evidence="6 15">1.2.1.11</ecNumber>
    </recommendedName>
    <alternativeName>
        <fullName evidence="15">Aspartate-beta-semialdehyde dehydrogenase</fullName>
    </alternativeName>
</protein>
<keyword evidence="8 15" id="KW-0791">Threonine biosynthesis</keyword>
<dbReference type="SUPFAM" id="SSF51735">
    <property type="entry name" value="NAD(P)-binding Rossmann-fold domains"/>
    <property type="match status" value="1"/>
</dbReference>
<feature type="binding site" evidence="15">
    <location>
        <begin position="42"/>
        <end position="43"/>
    </location>
    <ligand>
        <name>NADP(+)</name>
        <dbReference type="ChEBI" id="CHEBI:58349"/>
    </ligand>
</feature>
<evidence type="ECO:0000256" key="11">
    <source>
        <dbReference type="ARBA" id="ARBA00023002"/>
    </source>
</evidence>
<dbReference type="Gene3D" id="3.40.50.720">
    <property type="entry name" value="NAD(P)-binding Rossmann-like Domain"/>
    <property type="match status" value="1"/>
</dbReference>
<feature type="binding site" evidence="15">
    <location>
        <position position="102"/>
    </location>
    <ligand>
        <name>phosphate</name>
        <dbReference type="ChEBI" id="CHEBI:43474"/>
    </ligand>
</feature>
<dbReference type="NCBIfam" id="NF011456">
    <property type="entry name" value="PRK14874.1"/>
    <property type="match status" value="1"/>
</dbReference>
<comment type="pathway">
    <text evidence="2 15">Amino-acid biosynthesis; L-lysine biosynthesis via DAP pathway; (S)-tetrahydrodipicolinate from L-aspartate: step 2/4.</text>
</comment>
<dbReference type="InterPro" id="IPR012080">
    <property type="entry name" value="Asp_semialdehyde_DH"/>
</dbReference>
<evidence type="ECO:0000256" key="10">
    <source>
        <dbReference type="ARBA" id="ARBA00022915"/>
    </source>
</evidence>
<comment type="function">
    <text evidence="15">Catalyzes the NADPH-dependent formation of L-aspartate-semialdehyde (L-ASA) by the reductive dephosphorylation of L-aspartyl-4-phosphate.</text>
</comment>
<keyword evidence="18" id="KW-1185">Reference proteome</keyword>
<dbReference type="InterPro" id="IPR036291">
    <property type="entry name" value="NAD(P)-bd_dom_sf"/>
</dbReference>
<feature type="binding site" evidence="15">
    <location>
        <position position="237"/>
    </location>
    <ligand>
        <name>substrate</name>
    </ligand>
</feature>
<proteinExistence type="inferred from homology"/>
<dbReference type="Pfam" id="PF01118">
    <property type="entry name" value="Semialdhyde_dh"/>
    <property type="match status" value="1"/>
</dbReference>
<evidence type="ECO:0000256" key="7">
    <source>
        <dbReference type="ARBA" id="ARBA00022605"/>
    </source>
</evidence>
<evidence type="ECO:0000256" key="2">
    <source>
        <dbReference type="ARBA" id="ARBA00005076"/>
    </source>
</evidence>
<evidence type="ECO:0000313" key="17">
    <source>
        <dbReference type="EMBL" id="MEZ6854846.1"/>
    </source>
</evidence>
<comment type="pathway">
    <text evidence="1 15">Amino-acid biosynthesis; L-methionine biosynthesis via de novo pathway; L-homoserine from L-aspartate: step 2/3.</text>
</comment>
<feature type="binding site" evidence="15">
    <location>
        <position position="158"/>
    </location>
    <ligand>
        <name>substrate</name>
    </ligand>
</feature>
<evidence type="ECO:0000256" key="6">
    <source>
        <dbReference type="ARBA" id="ARBA00013120"/>
    </source>
</evidence>
<comment type="caution">
    <text evidence="17">The sequence shown here is derived from an EMBL/GenBank/DDBJ whole genome shotgun (WGS) entry which is preliminary data.</text>
</comment>
<comment type="caution">
    <text evidence="15">Lacks conserved residue(s) required for the propagation of feature annotation.</text>
</comment>
<evidence type="ECO:0000256" key="9">
    <source>
        <dbReference type="ARBA" id="ARBA00022857"/>
    </source>
</evidence>
<evidence type="ECO:0000256" key="13">
    <source>
        <dbReference type="ARBA" id="ARBA00023167"/>
    </source>
</evidence>
<dbReference type="EC" id="1.2.1.11" evidence="6 15"/>
<comment type="similarity">
    <text evidence="4 15">Belongs to the aspartate-semialdehyde dehydrogenase family.</text>
</comment>
<feature type="binding site" evidence="15">
    <location>
        <position position="317"/>
    </location>
    <ligand>
        <name>NADP(+)</name>
        <dbReference type="ChEBI" id="CHEBI:58349"/>
    </ligand>
</feature>
<keyword evidence="13 15" id="KW-0486">Methionine biosynthesis</keyword>
<dbReference type="EMBL" id="JBFSOO010000015">
    <property type="protein sequence ID" value="MEZ6854846.1"/>
    <property type="molecule type" value="Genomic_DNA"/>
</dbReference>
<gene>
    <name evidence="15" type="primary">asd</name>
    <name evidence="17" type="ORF">AB2Z07_15170</name>
</gene>
<dbReference type="HAMAP" id="MF_02121">
    <property type="entry name" value="ASADH"/>
    <property type="match status" value="1"/>
</dbReference>
<name>A0ABV4JYM4_9BACT</name>
<dbReference type="InterPro" id="IPR012280">
    <property type="entry name" value="Semialdhyde_DH_dimer_dom"/>
</dbReference>
<dbReference type="PIRSF" id="PIRSF000148">
    <property type="entry name" value="ASA_dh"/>
    <property type="match status" value="1"/>
</dbReference>
<evidence type="ECO:0000256" key="12">
    <source>
        <dbReference type="ARBA" id="ARBA00023154"/>
    </source>
</evidence>
<dbReference type="InterPro" id="IPR005986">
    <property type="entry name" value="Asp_semialdehyde_DH_beta"/>
</dbReference>
<evidence type="ECO:0000256" key="4">
    <source>
        <dbReference type="ARBA" id="ARBA00010584"/>
    </source>
</evidence>
<feature type="binding site" evidence="15">
    <location>
        <begin position="14"/>
        <end position="17"/>
    </location>
    <ligand>
        <name>NADP(+)</name>
        <dbReference type="ChEBI" id="CHEBI:58349"/>
    </ligand>
</feature>
<keyword evidence="11 15" id="KW-0560">Oxidoreductase</keyword>
<organism evidence="17 18">
    <name type="scientific">Halodesulfovibrio aestuarii</name>
    <dbReference type="NCBI Taxonomy" id="126333"/>
    <lineage>
        <taxon>Bacteria</taxon>
        <taxon>Pseudomonadati</taxon>
        <taxon>Thermodesulfobacteriota</taxon>
        <taxon>Desulfovibrionia</taxon>
        <taxon>Desulfovibrionales</taxon>
        <taxon>Desulfovibrionaceae</taxon>
        <taxon>Halodesulfovibrio</taxon>
    </lineage>
</organism>
<evidence type="ECO:0000313" key="18">
    <source>
        <dbReference type="Proteomes" id="UP001568358"/>
    </source>
</evidence>